<dbReference type="PANTHER" id="PTHR31107">
    <property type="entry name" value="APOPTOGENIC PROTEIN 1, MITOCHONDRIAL"/>
    <property type="match status" value="1"/>
</dbReference>
<evidence type="ECO:0000256" key="1">
    <source>
        <dbReference type="ARBA" id="ARBA00004443"/>
    </source>
</evidence>
<protein>
    <submittedName>
        <fullName evidence="7">COA8 family protein</fullName>
    </submittedName>
</protein>
<dbReference type="Proteomes" id="UP001249851">
    <property type="component" value="Unassembled WGS sequence"/>
</dbReference>
<dbReference type="GO" id="GO:0005743">
    <property type="term" value="C:mitochondrial inner membrane"/>
    <property type="evidence" value="ECO:0007669"/>
    <property type="project" value="UniProtKB-SubCell"/>
</dbReference>
<reference evidence="7" key="2">
    <citation type="journal article" date="2023" name="Science">
        <title>Genomic signatures of disease resistance in endangered staghorn corals.</title>
        <authorList>
            <person name="Vollmer S.V."/>
            <person name="Selwyn J.D."/>
            <person name="Despard B.A."/>
            <person name="Roesel C.L."/>
        </authorList>
    </citation>
    <scope>NUCLEOTIDE SEQUENCE</scope>
    <source>
        <strain evidence="7">K2</strain>
    </source>
</reference>
<evidence type="ECO:0000256" key="5">
    <source>
        <dbReference type="ARBA" id="ARBA00023128"/>
    </source>
</evidence>
<evidence type="ECO:0000313" key="8">
    <source>
        <dbReference type="Proteomes" id="UP001249851"/>
    </source>
</evidence>
<keyword evidence="4" id="KW-0809">Transit peptide</keyword>
<keyword evidence="5" id="KW-0496">Mitochondrion</keyword>
<keyword evidence="3" id="KW-0999">Mitochondrion inner membrane</keyword>
<accession>A0AAD9QGH9</accession>
<evidence type="ECO:0000256" key="2">
    <source>
        <dbReference type="ARBA" id="ARBA00005453"/>
    </source>
</evidence>
<comment type="similarity">
    <text evidence="2">Belongs to the COA8 family.</text>
</comment>
<dbReference type="AlphaFoldDB" id="A0AAD9QGH9"/>
<dbReference type="GO" id="GO:0097193">
    <property type="term" value="P:intrinsic apoptotic signaling pathway"/>
    <property type="evidence" value="ECO:0007669"/>
    <property type="project" value="InterPro"/>
</dbReference>
<sequence>MRGQITSPPATSTVLLTRESRIQMNSISRNKALKQLCRKDYFLNTTALLNKRRKSDDQEEIKVKTAKNSTAHLSPTDRTFNLVGPRDQKSNIRKIIYVKTRNENVLEKRFREYQEELNTWHQAFWEKQNGKFYQSKKAFLQLRGRDVNADTKKDFADDLSRFYKNFLDGHHQAHYQYLRAWYWRNFQLLWIGLQVTTARFIDKFIPWR</sequence>
<organism evidence="7 8">
    <name type="scientific">Acropora cervicornis</name>
    <name type="common">Staghorn coral</name>
    <dbReference type="NCBI Taxonomy" id="6130"/>
    <lineage>
        <taxon>Eukaryota</taxon>
        <taxon>Metazoa</taxon>
        <taxon>Cnidaria</taxon>
        <taxon>Anthozoa</taxon>
        <taxon>Hexacorallia</taxon>
        <taxon>Scleractinia</taxon>
        <taxon>Astrocoeniina</taxon>
        <taxon>Acroporidae</taxon>
        <taxon>Acropora</taxon>
    </lineage>
</organism>
<evidence type="ECO:0000256" key="3">
    <source>
        <dbReference type="ARBA" id="ARBA00022792"/>
    </source>
</evidence>
<reference evidence="7" key="1">
    <citation type="journal article" date="2023" name="G3 (Bethesda)">
        <title>Whole genome assembly and annotation of the endangered Caribbean coral Acropora cervicornis.</title>
        <authorList>
            <person name="Selwyn J.D."/>
            <person name="Vollmer S.V."/>
        </authorList>
    </citation>
    <scope>NUCLEOTIDE SEQUENCE</scope>
    <source>
        <strain evidence="7">K2</strain>
    </source>
</reference>
<gene>
    <name evidence="7" type="ORF">P5673_016002</name>
</gene>
<keyword evidence="6" id="KW-0472">Membrane</keyword>
<evidence type="ECO:0000313" key="7">
    <source>
        <dbReference type="EMBL" id="KAK2560894.1"/>
    </source>
</evidence>
<evidence type="ECO:0000256" key="6">
    <source>
        <dbReference type="ARBA" id="ARBA00023136"/>
    </source>
</evidence>
<comment type="caution">
    <text evidence="7">The sequence shown here is derived from an EMBL/GenBank/DDBJ whole genome shotgun (WGS) entry which is preliminary data.</text>
</comment>
<comment type="subcellular location">
    <subcellularLocation>
        <location evidence="1">Mitochondrion inner membrane</location>
        <topology evidence="1">Peripheral membrane protein</topology>
        <orientation evidence="1">Matrix side</orientation>
    </subcellularLocation>
</comment>
<dbReference type="EMBL" id="JARQWQ010000034">
    <property type="protein sequence ID" value="KAK2560894.1"/>
    <property type="molecule type" value="Genomic_DNA"/>
</dbReference>
<name>A0AAD9QGH9_ACRCE</name>
<proteinExistence type="inferred from homology"/>
<dbReference type="Pfam" id="PF10231">
    <property type="entry name" value="COA8"/>
    <property type="match status" value="1"/>
</dbReference>
<dbReference type="InterPro" id="IPR018796">
    <property type="entry name" value="COA8"/>
</dbReference>
<dbReference type="PANTHER" id="PTHR31107:SF2">
    <property type="entry name" value="CYTOCHROME C OXIDASE ASSEMBLY FACTOR 8"/>
    <property type="match status" value="1"/>
</dbReference>
<keyword evidence="8" id="KW-1185">Reference proteome</keyword>
<evidence type="ECO:0000256" key="4">
    <source>
        <dbReference type="ARBA" id="ARBA00022946"/>
    </source>
</evidence>